<dbReference type="InterPro" id="IPR043136">
    <property type="entry name" value="B30.2/SPRY_sf"/>
</dbReference>
<evidence type="ECO:0008006" key="4">
    <source>
        <dbReference type="Google" id="ProtNLM"/>
    </source>
</evidence>
<dbReference type="Proteomes" id="UP000324800">
    <property type="component" value="Unassembled WGS sequence"/>
</dbReference>
<reference evidence="2 3" key="1">
    <citation type="submission" date="2019-03" db="EMBL/GenBank/DDBJ databases">
        <title>Single cell metagenomics reveals metabolic interactions within the superorganism composed of flagellate Streblomastix strix and complex community of Bacteroidetes bacteria on its surface.</title>
        <authorList>
            <person name="Treitli S.C."/>
            <person name="Kolisko M."/>
            <person name="Husnik F."/>
            <person name="Keeling P."/>
            <person name="Hampl V."/>
        </authorList>
    </citation>
    <scope>NUCLEOTIDE SEQUENCE [LARGE SCALE GENOMIC DNA]</scope>
    <source>
        <strain evidence="2">ST1C</strain>
    </source>
</reference>
<sequence>MKYGEQQTDQFIKDLENKEKEKDEELQKLKVDLQNERSEKERIEIELRQVYEEKKKEKSNKEKEIETLKTENNKLKTENEKNKNEIEKWKPYLPQDLQININNPDPGDFIGSVEASGKLKISKKQNKWSTVSLSQVLENGVYTSEIEFFNSHNGNIAVGIVRDSYTIPAGIYPWQANHQDHMAAYVGTATGSGNVYYEGNETVGNAGFADNQIVKMEYNSEKGILIFFVAGIQQPIYISGIKEKVRFIVSIHYADSYCIIRSLKKLSTQTQIRVANAMSVQW</sequence>
<dbReference type="EMBL" id="SNRW01021319">
    <property type="protein sequence ID" value="KAA6364704.1"/>
    <property type="molecule type" value="Genomic_DNA"/>
</dbReference>
<dbReference type="AlphaFoldDB" id="A0A5J4U2W4"/>
<comment type="caution">
    <text evidence="2">The sequence shown here is derived from an EMBL/GenBank/DDBJ whole genome shotgun (WGS) entry which is preliminary data.</text>
</comment>
<proteinExistence type="predicted"/>
<gene>
    <name evidence="2" type="ORF">EZS28_039769</name>
</gene>
<protein>
    <recommendedName>
        <fullName evidence="4">B30.2/SPRY domain-containing protein</fullName>
    </recommendedName>
</protein>
<evidence type="ECO:0000256" key="1">
    <source>
        <dbReference type="SAM" id="MobiDB-lite"/>
    </source>
</evidence>
<evidence type="ECO:0000313" key="3">
    <source>
        <dbReference type="Proteomes" id="UP000324800"/>
    </source>
</evidence>
<dbReference type="Gene3D" id="2.60.120.920">
    <property type="match status" value="1"/>
</dbReference>
<evidence type="ECO:0000313" key="2">
    <source>
        <dbReference type="EMBL" id="KAA6364704.1"/>
    </source>
</evidence>
<feature type="region of interest" description="Disordered" evidence="1">
    <location>
        <begin position="1"/>
        <end position="24"/>
    </location>
</feature>
<accession>A0A5J4U2W4</accession>
<feature type="compositionally biased region" description="Polar residues" evidence="1">
    <location>
        <begin position="1"/>
        <end position="10"/>
    </location>
</feature>
<feature type="compositionally biased region" description="Basic and acidic residues" evidence="1">
    <location>
        <begin position="11"/>
        <end position="24"/>
    </location>
</feature>
<organism evidence="2 3">
    <name type="scientific">Streblomastix strix</name>
    <dbReference type="NCBI Taxonomy" id="222440"/>
    <lineage>
        <taxon>Eukaryota</taxon>
        <taxon>Metamonada</taxon>
        <taxon>Preaxostyla</taxon>
        <taxon>Oxymonadida</taxon>
        <taxon>Streblomastigidae</taxon>
        <taxon>Streblomastix</taxon>
    </lineage>
</organism>
<name>A0A5J4U2W4_9EUKA</name>